<dbReference type="InterPro" id="IPR001509">
    <property type="entry name" value="Epimerase_deHydtase"/>
</dbReference>
<gene>
    <name evidence="2" type="ORF">HNR73_004339</name>
</gene>
<protein>
    <submittedName>
        <fullName evidence="2">Nucleoside-diphosphate-sugar epimerase</fullName>
    </submittedName>
</protein>
<keyword evidence="3" id="KW-1185">Reference proteome</keyword>
<dbReference type="AlphaFoldDB" id="A0A841FRS8"/>
<dbReference type="EMBL" id="JACHGT010000009">
    <property type="protein sequence ID" value="MBB6036468.1"/>
    <property type="molecule type" value="Genomic_DNA"/>
</dbReference>
<evidence type="ECO:0000313" key="2">
    <source>
        <dbReference type="EMBL" id="MBB6036468.1"/>
    </source>
</evidence>
<dbReference type="PANTHER" id="PTHR48079">
    <property type="entry name" value="PROTEIN YEEZ"/>
    <property type="match status" value="1"/>
</dbReference>
<proteinExistence type="predicted"/>
<dbReference type="Gene3D" id="3.40.50.720">
    <property type="entry name" value="NAD(P)-binding Rossmann-like Domain"/>
    <property type="match status" value="1"/>
</dbReference>
<dbReference type="PANTHER" id="PTHR48079:SF6">
    <property type="entry name" value="NAD(P)-BINDING DOMAIN-CONTAINING PROTEIN-RELATED"/>
    <property type="match status" value="1"/>
</dbReference>
<evidence type="ECO:0000259" key="1">
    <source>
        <dbReference type="Pfam" id="PF01370"/>
    </source>
</evidence>
<dbReference type="GO" id="GO:0005737">
    <property type="term" value="C:cytoplasm"/>
    <property type="evidence" value="ECO:0007669"/>
    <property type="project" value="TreeGrafter"/>
</dbReference>
<organism evidence="2 3">
    <name type="scientific">Phytomonospora endophytica</name>
    <dbReference type="NCBI Taxonomy" id="714109"/>
    <lineage>
        <taxon>Bacteria</taxon>
        <taxon>Bacillati</taxon>
        <taxon>Actinomycetota</taxon>
        <taxon>Actinomycetes</taxon>
        <taxon>Micromonosporales</taxon>
        <taxon>Micromonosporaceae</taxon>
        <taxon>Phytomonospora</taxon>
    </lineage>
</organism>
<dbReference type="InterPro" id="IPR051783">
    <property type="entry name" value="NAD(P)-dependent_oxidoreduct"/>
</dbReference>
<dbReference type="SUPFAM" id="SSF51735">
    <property type="entry name" value="NAD(P)-binding Rossmann-fold domains"/>
    <property type="match status" value="1"/>
</dbReference>
<sequence length="282" mass="28578">MVKVLVVGGTGYIGAAVVHALLAHGHAVVAMSRSGKSPHEGAEGRQGGLDVPEVLAAAAAEADAVVHTAAPTGDERVEAAAIDALSGPGRPFLYTSGIWSLGATGRDPVDESAPTNPLAISAFRPRVEQRVLAAGGTVIRPGIVYGHGAGIPAMLVGWAAEHGSGRYVGSCATRWPMVHVDDLADLFARILQSVEPPRLWHAVDEPAVSTVALAAAADVAAGGPGTAERWTVGRAAELVGENFATALATDQAVTSAHTARLGWAPKRSAVEDMASGSYVAGG</sequence>
<feature type="domain" description="NAD-dependent epimerase/dehydratase" evidence="1">
    <location>
        <begin position="4"/>
        <end position="76"/>
    </location>
</feature>
<evidence type="ECO:0000313" key="3">
    <source>
        <dbReference type="Proteomes" id="UP000548476"/>
    </source>
</evidence>
<dbReference type="InterPro" id="IPR036291">
    <property type="entry name" value="NAD(P)-bd_dom_sf"/>
</dbReference>
<reference evidence="2 3" key="1">
    <citation type="submission" date="2020-08" db="EMBL/GenBank/DDBJ databases">
        <title>Genomic Encyclopedia of Type Strains, Phase IV (KMG-IV): sequencing the most valuable type-strain genomes for metagenomic binning, comparative biology and taxonomic classification.</title>
        <authorList>
            <person name="Goeker M."/>
        </authorList>
    </citation>
    <scope>NUCLEOTIDE SEQUENCE [LARGE SCALE GENOMIC DNA]</scope>
    <source>
        <strain evidence="2 3">YIM 65646</strain>
    </source>
</reference>
<comment type="caution">
    <text evidence="2">The sequence shown here is derived from an EMBL/GenBank/DDBJ whole genome shotgun (WGS) entry which is preliminary data.</text>
</comment>
<dbReference type="Pfam" id="PF01370">
    <property type="entry name" value="Epimerase"/>
    <property type="match status" value="1"/>
</dbReference>
<name>A0A841FRS8_9ACTN</name>
<accession>A0A841FRS8</accession>
<dbReference type="GO" id="GO:0004029">
    <property type="term" value="F:aldehyde dehydrogenase (NAD+) activity"/>
    <property type="evidence" value="ECO:0007669"/>
    <property type="project" value="TreeGrafter"/>
</dbReference>
<dbReference type="Proteomes" id="UP000548476">
    <property type="component" value="Unassembled WGS sequence"/>
</dbReference>
<dbReference type="RefSeq" id="WP_184789315.1">
    <property type="nucleotide sequence ID" value="NZ_BONT01000030.1"/>
</dbReference>